<evidence type="ECO:0000256" key="2">
    <source>
        <dbReference type="ARBA" id="ARBA00004301"/>
    </source>
</evidence>
<dbReference type="Pfam" id="PF12906">
    <property type="entry name" value="RINGv"/>
    <property type="match status" value="1"/>
</dbReference>
<evidence type="ECO:0000256" key="14">
    <source>
        <dbReference type="ARBA" id="ARBA00031582"/>
    </source>
</evidence>
<comment type="similarity">
    <text evidence="4">Belongs to the poxviridae LAP protein family.</text>
</comment>
<name>A0A5J6VJ41_9VIRU</name>
<evidence type="ECO:0000256" key="4">
    <source>
        <dbReference type="ARBA" id="ARBA00006560"/>
    </source>
</evidence>
<protein>
    <recommendedName>
        <fullName evidence="5">E3 ubiquitin-protein ligase LAP</fullName>
    </recommendedName>
    <alternativeName>
        <fullName evidence="14">Leukemia associated protein</fullName>
    </alternativeName>
</protein>
<evidence type="ECO:0000256" key="10">
    <source>
        <dbReference type="ARBA" id="ARBA00022812"/>
    </source>
</evidence>
<dbReference type="CDD" id="cd16495">
    <property type="entry name" value="RING_CH-C4HC3_MARCH"/>
    <property type="match status" value="1"/>
</dbReference>
<dbReference type="InterPro" id="IPR013083">
    <property type="entry name" value="Znf_RING/FYVE/PHD"/>
</dbReference>
<keyword evidence="10" id="KW-1040">Host Golgi apparatus</keyword>
<reference evidence="17" key="1">
    <citation type="journal article" date="2019" name="Philos. Trans. R. Soc. Lond., B, Biol. Sci.">
        <title>Targeted metagenomic recovery of four divergent viruses reveals shared and distinctive characteristics of giant viruses of marine eukaryotes.</title>
        <authorList>
            <person name="Needham D.M."/>
            <person name="Poirier C."/>
            <person name="Hehenberger E."/>
            <person name="Jimenez V."/>
            <person name="Swalwell J.E."/>
            <person name="Santoro A.E."/>
            <person name="Worden A.Z."/>
        </authorList>
    </citation>
    <scope>NUCLEOTIDE SEQUENCE</scope>
    <source>
        <strain evidence="17">OPacV-662</strain>
    </source>
</reference>
<comment type="subcellular location">
    <subcellularLocation>
        <location evidence="3">Host Golgi apparatus</location>
        <location evidence="3">Host trans-Golgi network membrane</location>
    </subcellularLocation>
    <subcellularLocation>
        <location evidence="1">Host early endosome membrane</location>
    </subcellularLocation>
    <subcellularLocation>
        <location evidence="2">Host membrane</location>
        <topology evidence="2">Multi-pass membrane protein</topology>
    </subcellularLocation>
</comment>
<organism evidence="17">
    <name type="scientific">Megaviridae environmental sample</name>
    <dbReference type="NCBI Taxonomy" id="1737588"/>
    <lineage>
        <taxon>Viruses</taxon>
        <taxon>Varidnaviria</taxon>
        <taxon>Bamfordvirae</taxon>
        <taxon>Nucleocytoviricota</taxon>
        <taxon>Megaviricetes</taxon>
        <taxon>Imitervirales</taxon>
        <taxon>Mimiviridae</taxon>
        <taxon>environmental samples</taxon>
    </lineage>
</organism>
<keyword evidence="7" id="KW-1115">Inhibition of host MHC class I molecule presentation by virus</keyword>
<sequence length="215" mass="25415">MFCRICFEEQGNLIAPCLCSGTCKFVHMECLDRWRHANGTGSSNYTHCNQCLFEYQLDTPFYIKYIKIINKLRMLWIFVLSCLGNAIIFNEYSKCKQENITRVIEKAEHNEKLSTYICVLNAIGYYYIIIWLPLILHELVYIWHSKIRITEIQYMGQSIVIIFKLFILFSILIFLVPVFAVVLLAHLQWCIIYDLLNKRYLCKIKVIDLNMGELV</sequence>
<keyword evidence="15" id="KW-1133">Transmembrane helix</keyword>
<keyword evidence="6" id="KW-0899">Viral immunoevasion</keyword>
<evidence type="ECO:0000256" key="5">
    <source>
        <dbReference type="ARBA" id="ARBA00018161"/>
    </source>
</evidence>
<evidence type="ECO:0000256" key="7">
    <source>
        <dbReference type="ARBA" id="ARBA00022625"/>
    </source>
</evidence>
<dbReference type="PROSITE" id="PS51292">
    <property type="entry name" value="ZF_RING_CH"/>
    <property type="match status" value="1"/>
</dbReference>
<evidence type="ECO:0000256" key="6">
    <source>
        <dbReference type="ARBA" id="ARBA00022560"/>
    </source>
</evidence>
<feature type="transmembrane region" description="Helical" evidence="15">
    <location>
        <begin position="123"/>
        <end position="144"/>
    </location>
</feature>
<keyword evidence="15" id="KW-0472">Membrane</keyword>
<keyword evidence="11" id="KW-0862">Zinc</keyword>
<evidence type="ECO:0000313" key="17">
    <source>
        <dbReference type="EMBL" id="QFG73818.1"/>
    </source>
</evidence>
<keyword evidence="6" id="KW-1080">Inhibition of host adaptive immune response by virus</keyword>
<dbReference type="Gene3D" id="3.30.40.10">
    <property type="entry name" value="Zinc/RING finger domain, C3HC4 (zinc finger)"/>
    <property type="match status" value="1"/>
</dbReference>
<dbReference type="GO" id="GO:0046776">
    <property type="term" value="P:symbiont-mediated suppression of host antigen processing and presentation of peptide antigen via MHC class I"/>
    <property type="evidence" value="ECO:0007669"/>
    <property type="project" value="UniProtKB-KW"/>
</dbReference>
<comment type="function">
    <text evidence="13">E3 ubiquitin-protein ligase which promotes ubiquitination and subsequent degradation of host MHC-I and CD4 molecules, presumably to prevent lysis of infected cells by cytotoxic T-lymphocytes and NK cell. Binds target molecules through transmembrane interaction. The result of this ubiquitination is the enhancement of the endocytosis of the target chain and the delivery to the lysosome, where it is proteolytically destroyed.</text>
</comment>
<dbReference type="EMBL" id="MN448271">
    <property type="protein sequence ID" value="QFG73818.1"/>
    <property type="molecule type" value="Genomic_DNA"/>
</dbReference>
<dbReference type="SMART" id="SM00744">
    <property type="entry name" value="RINGv"/>
    <property type="match status" value="1"/>
</dbReference>
<dbReference type="GO" id="GO:0044177">
    <property type="term" value="C:host cell Golgi apparatus"/>
    <property type="evidence" value="ECO:0007669"/>
    <property type="project" value="UniProtKB-SubCell"/>
</dbReference>
<proteinExistence type="inferred from homology"/>
<evidence type="ECO:0000256" key="13">
    <source>
        <dbReference type="ARBA" id="ARBA00025257"/>
    </source>
</evidence>
<keyword evidence="12" id="KW-1039">Host endosome</keyword>
<keyword evidence="15" id="KW-0812">Transmembrane</keyword>
<evidence type="ECO:0000256" key="8">
    <source>
        <dbReference type="ARBA" id="ARBA00022723"/>
    </source>
</evidence>
<evidence type="ECO:0000259" key="16">
    <source>
        <dbReference type="PROSITE" id="PS51292"/>
    </source>
</evidence>
<dbReference type="GO" id="GO:0033644">
    <property type="term" value="C:host cell membrane"/>
    <property type="evidence" value="ECO:0007669"/>
    <property type="project" value="UniProtKB-SubCell"/>
</dbReference>
<dbReference type="PANTHER" id="PTHR46347:SF1">
    <property type="entry name" value="RING_FYVE_PHD ZINC FINGER SUPERFAMILY PROTEIN"/>
    <property type="match status" value="1"/>
</dbReference>
<evidence type="ECO:0000256" key="12">
    <source>
        <dbReference type="ARBA" id="ARBA00023046"/>
    </source>
</evidence>
<feature type="domain" description="RING-CH-type" evidence="16">
    <location>
        <begin position="1"/>
        <end position="58"/>
    </location>
</feature>
<keyword evidence="9" id="KW-0863">Zinc-finger</keyword>
<evidence type="ECO:0000256" key="3">
    <source>
        <dbReference type="ARBA" id="ARBA00004359"/>
    </source>
</evidence>
<feature type="transmembrane region" description="Helical" evidence="15">
    <location>
        <begin position="165"/>
        <end position="189"/>
    </location>
</feature>
<evidence type="ECO:0000256" key="1">
    <source>
        <dbReference type="ARBA" id="ARBA00004280"/>
    </source>
</evidence>
<dbReference type="PANTHER" id="PTHR46347">
    <property type="entry name" value="RING/FYVE/PHD ZINC FINGER SUPERFAMILY PROTEIN"/>
    <property type="match status" value="1"/>
</dbReference>
<evidence type="ECO:0000256" key="15">
    <source>
        <dbReference type="SAM" id="Phobius"/>
    </source>
</evidence>
<feature type="transmembrane region" description="Helical" evidence="15">
    <location>
        <begin position="72"/>
        <end position="89"/>
    </location>
</feature>
<dbReference type="InterPro" id="IPR011016">
    <property type="entry name" value="Znf_RING-CH"/>
</dbReference>
<evidence type="ECO:0000256" key="9">
    <source>
        <dbReference type="ARBA" id="ARBA00022771"/>
    </source>
</evidence>
<keyword evidence="6" id="KW-0945">Host-virus interaction</keyword>
<evidence type="ECO:0000256" key="11">
    <source>
        <dbReference type="ARBA" id="ARBA00022833"/>
    </source>
</evidence>
<accession>A0A5J6VJ41</accession>
<dbReference type="GO" id="GO:0008270">
    <property type="term" value="F:zinc ion binding"/>
    <property type="evidence" value="ECO:0007669"/>
    <property type="project" value="UniProtKB-KW"/>
</dbReference>
<dbReference type="SUPFAM" id="SSF57850">
    <property type="entry name" value="RING/U-box"/>
    <property type="match status" value="1"/>
</dbReference>
<keyword evidence="8" id="KW-0479">Metal-binding</keyword>